<dbReference type="PROSITE" id="PS00856">
    <property type="entry name" value="GUANYLATE_KINASE_1"/>
    <property type="match status" value="1"/>
</dbReference>
<feature type="compositionally biased region" description="Polar residues" evidence="1">
    <location>
        <begin position="682"/>
        <end position="695"/>
    </location>
</feature>
<dbReference type="InterPro" id="IPR008145">
    <property type="entry name" value="GK/Ca_channel_bsu"/>
</dbReference>
<protein>
    <submittedName>
        <fullName evidence="3">Trafficking protein particle complex subunit 10</fullName>
    </submittedName>
</protein>
<dbReference type="PANTHER" id="PTHR13251">
    <property type="entry name" value="EPILEPSY HOLOPROSENCEPHALY CANDIDATE 1/TMEM1"/>
    <property type="match status" value="1"/>
</dbReference>
<sequence length="1298" mass="138528">MSPPLRFTDLGVHFTCTVDDLSGTWSKIRPYLEARLPLRHAQFRNSLGVSSTLDELHLRYVNTGDAYVQRLRQLSYSPVTWFRNPFCQLVLFSCEDVEEYKRLHRPQIRAIADPEARTAVAPELVIAYVAPAAADSRATAKARGAWGNLFDRLWTVYFGMHEGYLHYQWVYDTMRRDFAYKRRDRCVRLDPPPSTAPGPVMGTPRGSIAGLEILEYLVREAVMLTFEARTGAYQEEIRRHMSNRLEVGWTFTPLFLIKDSLAVMLEAAGMYEDALREYAELDVCHADTAAQAQAWQQQAATPLPPDPEGPSAAPPDEVGPMWMPWPGIRRTALALPQVPDFVMRQFLFASQARILLKLRRWTEGFGGLTGTPIYEKLNAHPSRPISAEFMTQTAQSVIDFVTPLVNATNLQEIAGAALPMSAEAIMESFDWLLRGGPGQSQPPHRASGDAPAAPALHVALGSVFAAARAELDRVAAGRQAVDGDRAGVGEGLTRLLDSVDRSDPLRNWEGVSARFAALPAEGGRPPTPRRLHPAPDTASQDGEESLDAVDLDARAPSARSVTPRAQGEEGEGATASQGYGEAGEIVPAPHAVTEAGSRDPGSLVALVAHSRHISTTSLESASASGDDRQAGDAGVGVASAHFRRRSAVDTSAAEAVVSRPGSHTRAHGPGTPPLPGPGQGITARTHSAPPTTAPTVSDYLDPRFVEQQRGSAAVRRAVASLPAGFAAAPLTAGAADPDPAASLRLPSASLVPPTEPRLRPLCGGAIVVHAGAGERGGGAAATLPEVDLAGTESADPQAPAPHASLQLPDGFLRAAQTDGAASLWWWADDCARSAVASCALRVAPPFEVEWSAREVPGRREEGGRLLLGAALRCAAGNAVEVTGLALSPQPGARLEEGCEEEAGDLETGDREAQGDRAGVRARLEHGQTLHCSWLLRLDPGEGGRAGLAARLRQAARARPCELAAVRALLPGDDGEACVALDAGDGEVQACTFRHACTLELAPSEHASPGATIQSRLLGPMSACVGQPLTLCWRLERGPGAADGKDSVLHYEVAAQGPGWSPGSARSGSVRLGGRPGSIATVEAGWVPLLPGSFAAPRLTIQGVHCQVRDVLQRLEARIGNFSSRPLVRRCREQDLGSRNATLSSIVHAREGRCASSSPGLHNDTFTSQVPAPRPLVLVVSGPSGVGKDAVLNTFQKANPDLHFIVTATTRKPRPGEVDGVDYHFVSEAQFETWIKEGQLLEHALESLVKRVQTAKAELERAQEFDYVVVNADGAMERTVAHIQAILEAEKAKVRPHTK</sequence>
<dbReference type="STRING" id="3075.A0A087SFX0"/>
<dbReference type="eggNOG" id="KOG1931">
    <property type="taxonomic scope" value="Eukaryota"/>
</dbReference>
<dbReference type="RefSeq" id="XP_011397512.1">
    <property type="nucleotide sequence ID" value="XM_011399210.1"/>
</dbReference>
<feature type="region of interest" description="Disordered" evidence="1">
    <location>
        <begin position="294"/>
        <end position="318"/>
    </location>
</feature>
<feature type="region of interest" description="Disordered" evidence="1">
    <location>
        <begin position="650"/>
        <end position="697"/>
    </location>
</feature>
<proteinExistence type="predicted"/>
<evidence type="ECO:0000313" key="3">
    <source>
        <dbReference type="EMBL" id="KFM24624.1"/>
    </source>
</evidence>
<dbReference type="CDD" id="cd00071">
    <property type="entry name" value="GMPK"/>
    <property type="match status" value="1"/>
</dbReference>
<dbReference type="Proteomes" id="UP000028924">
    <property type="component" value="Unassembled WGS sequence"/>
</dbReference>
<dbReference type="Gene3D" id="3.30.63.10">
    <property type="entry name" value="Guanylate Kinase phosphate binding domain"/>
    <property type="match status" value="1"/>
</dbReference>
<dbReference type="EMBL" id="KL662109">
    <property type="protein sequence ID" value="KFM24624.1"/>
    <property type="molecule type" value="Genomic_DNA"/>
</dbReference>
<dbReference type="GO" id="GO:1990071">
    <property type="term" value="C:TRAPPII protein complex"/>
    <property type="evidence" value="ECO:0007669"/>
    <property type="project" value="InterPro"/>
</dbReference>
<organism evidence="3 4">
    <name type="scientific">Auxenochlorella protothecoides</name>
    <name type="common">Green microalga</name>
    <name type="synonym">Chlorella protothecoides</name>
    <dbReference type="NCBI Taxonomy" id="3075"/>
    <lineage>
        <taxon>Eukaryota</taxon>
        <taxon>Viridiplantae</taxon>
        <taxon>Chlorophyta</taxon>
        <taxon>core chlorophytes</taxon>
        <taxon>Trebouxiophyceae</taxon>
        <taxon>Chlorellales</taxon>
        <taxon>Chlorellaceae</taxon>
        <taxon>Auxenochlorella</taxon>
    </lineage>
</organism>
<gene>
    <name evidence="3" type="ORF">F751_2342</name>
</gene>
<dbReference type="PANTHER" id="PTHR13251:SF3">
    <property type="entry name" value="TRAFFICKING PROTEIN PARTICLE COMPLEX SUBUNIT 10"/>
    <property type="match status" value="1"/>
</dbReference>
<dbReference type="SMART" id="SM00072">
    <property type="entry name" value="GuKc"/>
    <property type="match status" value="1"/>
</dbReference>
<dbReference type="Pfam" id="PF00625">
    <property type="entry name" value="Guanylate_kin"/>
    <property type="match status" value="1"/>
</dbReference>
<dbReference type="GO" id="GO:0034498">
    <property type="term" value="P:early endosome to Golgi transport"/>
    <property type="evidence" value="ECO:0007669"/>
    <property type="project" value="TreeGrafter"/>
</dbReference>
<dbReference type="GO" id="GO:0005829">
    <property type="term" value="C:cytosol"/>
    <property type="evidence" value="ECO:0007669"/>
    <property type="project" value="GOC"/>
</dbReference>
<dbReference type="InterPro" id="IPR027417">
    <property type="entry name" value="P-loop_NTPase"/>
</dbReference>
<keyword evidence="4" id="KW-1185">Reference proteome</keyword>
<name>A0A087SFX0_AUXPR</name>
<evidence type="ECO:0000256" key="1">
    <source>
        <dbReference type="SAM" id="MobiDB-lite"/>
    </source>
</evidence>
<dbReference type="InterPro" id="IPR008144">
    <property type="entry name" value="Guanylate_kin-like_dom"/>
</dbReference>
<dbReference type="SUPFAM" id="SSF52540">
    <property type="entry name" value="P-loop containing nucleoside triphosphate hydrolases"/>
    <property type="match status" value="1"/>
</dbReference>
<feature type="region of interest" description="Disordered" evidence="1">
    <location>
        <begin position="616"/>
        <end position="635"/>
    </location>
</feature>
<dbReference type="GeneID" id="23613733"/>
<dbReference type="PROSITE" id="PS50052">
    <property type="entry name" value="GUANYLATE_KINASE_2"/>
    <property type="match status" value="1"/>
</dbReference>
<dbReference type="FunFam" id="3.30.63.10:FF:000002">
    <property type="entry name" value="Guanylate kinase 1"/>
    <property type="match status" value="1"/>
</dbReference>
<dbReference type="Pfam" id="PF23036">
    <property type="entry name" value="TRAPPC10_1st"/>
    <property type="match status" value="1"/>
</dbReference>
<dbReference type="eggNOG" id="KOG0707">
    <property type="taxonomic scope" value="Eukaryota"/>
</dbReference>
<dbReference type="InterPro" id="IPR045126">
    <property type="entry name" value="TRAPPC10/Trs130"/>
</dbReference>
<reference evidence="3 4" key="1">
    <citation type="journal article" date="2014" name="BMC Genomics">
        <title>Oil accumulation mechanisms of the oleaginous microalga Chlorella protothecoides revealed through its genome, transcriptomes, and proteomes.</title>
        <authorList>
            <person name="Gao C."/>
            <person name="Wang Y."/>
            <person name="Shen Y."/>
            <person name="Yan D."/>
            <person name="He X."/>
            <person name="Dai J."/>
            <person name="Wu Q."/>
        </authorList>
    </citation>
    <scope>NUCLEOTIDE SEQUENCE [LARGE SCALE GENOMIC DNA]</scope>
    <source>
        <strain evidence="3 4">0710</strain>
    </source>
</reference>
<evidence type="ECO:0000313" key="4">
    <source>
        <dbReference type="Proteomes" id="UP000028924"/>
    </source>
</evidence>
<accession>A0A087SFX0</accession>
<dbReference type="InterPro" id="IPR056913">
    <property type="entry name" value="TRAPPC10/Trs130_N"/>
</dbReference>
<dbReference type="Gene3D" id="3.40.50.300">
    <property type="entry name" value="P-loop containing nucleotide triphosphate hydrolases"/>
    <property type="match status" value="2"/>
</dbReference>
<feature type="domain" description="Guanylate kinase-like" evidence="2">
    <location>
        <begin position="1174"/>
        <end position="1298"/>
    </location>
</feature>
<dbReference type="OrthoDB" id="10256906at2759"/>
<dbReference type="InterPro" id="IPR020590">
    <property type="entry name" value="Guanylate_kinase_CS"/>
</dbReference>
<feature type="compositionally biased region" description="Acidic residues" evidence="1">
    <location>
        <begin position="541"/>
        <end position="550"/>
    </location>
</feature>
<dbReference type="GO" id="GO:0006891">
    <property type="term" value="P:intra-Golgi vesicle-mediated transport"/>
    <property type="evidence" value="ECO:0007669"/>
    <property type="project" value="TreeGrafter"/>
</dbReference>
<evidence type="ECO:0000259" key="2">
    <source>
        <dbReference type="PROSITE" id="PS50052"/>
    </source>
</evidence>
<dbReference type="KEGG" id="apro:F751_2342"/>
<feature type="region of interest" description="Disordered" evidence="1">
    <location>
        <begin position="517"/>
        <end position="580"/>
    </location>
</feature>